<dbReference type="Pfam" id="PF02163">
    <property type="entry name" value="Peptidase_M50"/>
    <property type="match status" value="2"/>
</dbReference>
<evidence type="ECO:0000313" key="19">
    <source>
        <dbReference type="EMBL" id="KKR98789.1"/>
    </source>
</evidence>
<name>A0A0G0VD27_9BACT</name>
<keyword evidence="9 14" id="KW-0862">Zinc</keyword>
<proteinExistence type="inferred from homology"/>
<keyword evidence="13 14" id="KW-0472">Membrane</keyword>
<feature type="active site" evidence="15">
    <location>
        <position position="57"/>
    </location>
</feature>
<comment type="cofactor">
    <cofactor evidence="14 16">
        <name>Zn(2+)</name>
        <dbReference type="ChEBI" id="CHEBI:29105"/>
    </cofactor>
    <text evidence="14 16">Binds 1 zinc ion per subunit.</text>
</comment>
<evidence type="ECO:0000256" key="3">
    <source>
        <dbReference type="ARBA" id="ARBA00022475"/>
    </source>
</evidence>
<protein>
    <recommendedName>
        <fullName evidence="14">Zinc metalloprotease</fullName>
    </recommendedName>
</protein>
<evidence type="ECO:0000256" key="7">
    <source>
        <dbReference type="ARBA" id="ARBA00022737"/>
    </source>
</evidence>
<keyword evidence="7" id="KW-0677">Repeat</keyword>
<dbReference type="Pfam" id="PF00571">
    <property type="entry name" value="CBS"/>
    <property type="match status" value="1"/>
</dbReference>
<comment type="subcellular location">
    <subcellularLocation>
        <location evidence="1 14">Cell membrane</location>
        <topology evidence="1 14">Multi-pass membrane protein</topology>
    </subcellularLocation>
</comment>
<dbReference type="GO" id="GO:0005886">
    <property type="term" value="C:plasma membrane"/>
    <property type="evidence" value="ECO:0007669"/>
    <property type="project" value="UniProtKB-SubCell"/>
</dbReference>
<feature type="transmembrane region" description="Helical" evidence="14">
    <location>
        <begin position="12"/>
        <end position="33"/>
    </location>
</feature>
<feature type="domain" description="CBS" evidence="18">
    <location>
        <begin position="305"/>
        <end position="352"/>
    </location>
</feature>
<dbReference type="GO" id="GO:0006508">
    <property type="term" value="P:proteolysis"/>
    <property type="evidence" value="ECO:0007669"/>
    <property type="project" value="UniProtKB-KW"/>
</dbReference>
<feature type="transmembrane region" description="Helical" evidence="14">
    <location>
        <begin position="133"/>
        <end position="154"/>
    </location>
</feature>
<organism evidence="19 20">
    <name type="scientific">Candidatus Uhrbacteria bacterium GW2011_GWF2_41_16</name>
    <dbReference type="NCBI Taxonomy" id="1618997"/>
    <lineage>
        <taxon>Bacteria</taxon>
        <taxon>Candidatus Uhriibacteriota</taxon>
    </lineage>
</organism>
<feature type="binding site" evidence="16">
    <location>
        <position position="56"/>
    </location>
    <ligand>
        <name>Zn(2+)</name>
        <dbReference type="ChEBI" id="CHEBI:29105"/>
        <note>catalytic</note>
    </ligand>
</feature>
<comment type="caution">
    <text evidence="19">The sequence shown here is derived from an EMBL/GenBank/DDBJ whole genome shotgun (WGS) entry which is preliminary data.</text>
</comment>
<dbReference type="Gene3D" id="3.10.580.10">
    <property type="entry name" value="CBS-domain"/>
    <property type="match status" value="1"/>
</dbReference>
<evidence type="ECO:0000256" key="13">
    <source>
        <dbReference type="ARBA" id="ARBA00023136"/>
    </source>
</evidence>
<keyword evidence="3 14" id="KW-1003">Cell membrane</keyword>
<evidence type="ECO:0000256" key="6">
    <source>
        <dbReference type="ARBA" id="ARBA00022723"/>
    </source>
</evidence>
<dbReference type="InterPro" id="IPR000644">
    <property type="entry name" value="CBS_dom"/>
</dbReference>
<evidence type="ECO:0000256" key="14">
    <source>
        <dbReference type="PIRNR" id="PIRNR006404"/>
    </source>
</evidence>
<evidence type="ECO:0000256" key="9">
    <source>
        <dbReference type="ARBA" id="ARBA00022833"/>
    </source>
</evidence>
<accession>A0A0G0VD27</accession>
<dbReference type="PANTHER" id="PTHR39188:SF3">
    <property type="entry name" value="STAGE IV SPORULATION PROTEIN FB"/>
    <property type="match status" value="1"/>
</dbReference>
<comment type="similarity">
    <text evidence="2 14">Belongs to the peptidase M50B family.</text>
</comment>
<evidence type="ECO:0000256" key="12">
    <source>
        <dbReference type="ARBA" id="ARBA00023122"/>
    </source>
</evidence>
<keyword evidence="4 14" id="KW-0645">Protease</keyword>
<dbReference type="CDD" id="cd06161">
    <property type="entry name" value="S2P-M50_SpoIVFB"/>
    <property type="match status" value="1"/>
</dbReference>
<dbReference type="GO" id="GO:0008237">
    <property type="term" value="F:metallopeptidase activity"/>
    <property type="evidence" value="ECO:0007669"/>
    <property type="project" value="UniProtKB-UniRule"/>
</dbReference>
<evidence type="ECO:0000256" key="17">
    <source>
        <dbReference type="PROSITE-ProRule" id="PRU00703"/>
    </source>
</evidence>
<dbReference type="Proteomes" id="UP000034746">
    <property type="component" value="Unassembled WGS sequence"/>
</dbReference>
<feature type="transmembrane region" description="Helical" evidence="14">
    <location>
        <begin position="188"/>
        <end position="213"/>
    </location>
</feature>
<keyword evidence="8 14" id="KW-0378">Hydrolase</keyword>
<keyword evidence="10 14" id="KW-1133">Transmembrane helix</keyword>
<dbReference type="InterPro" id="IPR046342">
    <property type="entry name" value="CBS_dom_sf"/>
</dbReference>
<dbReference type="AlphaFoldDB" id="A0A0G0VD27"/>
<evidence type="ECO:0000259" key="18">
    <source>
        <dbReference type="PROSITE" id="PS51371"/>
    </source>
</evidence>
<keyword evidence="11 14" id="KW-0482">Metalloprotease</keyword>
<feature type="transmembrane region" description="Helical" evidence="14">
    <location>
        <begin position="99"/>
        <end position="121"/>
    </location>
</feature>
<dbReference type="PROSITE" id="PS51371">
    <property type="entry name" value="CBS"/>
    <property type="match status" value="1"/>
</dbReference>
<evidence type="ECO:0000256" key="16">
    <source>
        <dbReference type="PIRSR" id="PIRSR006404-2"/>
    </source>
</evidence>
<feature type="binding site" evidence="16">
    <location>
        <position position="160"/>
    </location>
    <ligand>
        <name>Zn(2+)</name>
        <dbReference type="ChEBI" id="CHEBI:29105"/>
        <note>catalytic</note>
    </ligand>
</feature>
<dbReference type="SUPFAM" id="SSF54631">
    <property type="entry name" value="CBS-domain pair"/>
    <property type="match status" value="1"/>
</dbReference>
<dbReference type="InterPro" id="IPR008915">
    <property type="entry name" value="Peptidase_M50"/>
</dbReference>
<keyword evidence="5 14" id="KW-0812">Transmembrane</keyword>
<evidence type="ECO:0000256" key="5">
    <source>
        <dbReference type="ARBA" id="ARBA00022692"/>
    </source>
</evidence>
<dbReference type="InterPro" id="IPR016483">
    <property type="entry name" value="UCP006404_Pept_M50_CBS"/>
</dbReference>
<reference evidence="19 20" key="1">
    <citation type="journal article" date="2015" name="Nature">
        <title>rRNA introns, odd ribosomes, and small enigmatic genomes across a large radiation of phyla.</title>
        <authorList>
            <person name="Brown C.T."/>
            <person name="Hug L.A."/>
            <person name="Thomas B.C."/>
            <person name="Sharon I."/>
            <person name="Castelle C.J."/>
            <person name="Singh A."/>
            <person name="Wilkins M.J."/>
            <person name="Williams K.H."/>
            <person name="Banfield J.F."/>
        </authorList>
    </citation>
    <scope>NUCLEOTIDE SEQUENCE [LARGE SCALE GENOMIC DNA]</scope>
</reference>
<evidence type="ECO:0000256" key="10">
    <source>
        <dbReference type="ARBA" id="ARBA00022989"/>
    </source>
</evidence>
<dbReference type="PANTHER" id="PTHR39188">
    <property type="entry name" value="MEMBRANE-ASSOCIATED ZINC METALLOPROTEASE M50B"/>
    <property type="match status" value="1"/>
</dbReference>
<evidence type="ECO:0000256" key="11">
    <source>
        <dbReference type="ARBA" id="ARBA00023049"/>
    </source>
</evidence>
<evidence type="ECO:0000256" key="15">
    <source>
        <dbReference type="PIRSR" id="PIRSR006404-1"/>
    </source>
</evidence>
<dbReference type="PIRSF" id="PIRSF006404">
    <property type="entry name" value="UCP006404_Pept_M50_CBS"/>
    <property type="match status" value="1"/>
</dbReference>
<dbReference type="EMBL" id="LCAU01000001">
    <property type="protein sequence ID" value="KKR98789.1"/>
    <property type="molecule type" value="Genomic_DNA"/>
</dbReference>
<evidence type="ECO:0000256" key="8">
    <source>
        <dbReference type="ARBA" id="ARBA00022801"/>
    </source>
</evidence>
<dbReference type="GO" id="GO:0046872">
    <property type="term" value="F:metal ion binding"/>
    <property type="evidence" value="ECO:0007669"/>
    <property type="project" value="UniProtKB-UniRule"/>
</dbReference>
<feature type="transmembrane region" description="Helical" evidence="14">
    <location>
        <begin position="67"/>
        <end position="87"/>
    </location>
</feature>
<keyword evidence="6 14" id="KW-0479">Metal-binding</keyword>
<evidence type="ECO:0000256" key="2">
    <source>
        <dbReference type="ARBA" id="ARBA00007931"/>
    </source>
</evidence>
<gene>
    <name evidence="19" type="ORF">UU48_C0001G0144</name>
</gene>
<feature type="binding site" evidence="16">
    <location>
        <position position="60"/>
    </location>
    <ligand>
        <name>Zn(2+)</name>
        <dbReference type="ChEBI" id="CHEBI:29105"/>
        <note>catalytic</note>
    </ligand>
</feature>
<keyword evidence="12 17" id="KW-0129">CBS domain</keyword>
<evidence type="ECO:0000313" key="20">
    <source>
        <dbReference type="Proteomes" id="UP000034746"/>
    </source>
</evidence>
<evidence type="ECO:0000256" key="1">
    <source>
        <dbReference type="ARBA" id="ARBA00004651"/>
    </source>
</evidence>
<feature type="transmembrane region" description="Helical" evidence="14">
    <location>
        <begin position="39"/>
        <end position="55"/>
    </location>
</feature>
<sequence>MKVKIGHWFGLDILVHVSFFIPLAIIGIFSLFLKENEEILYAPILLGVSFFFVFLHELGHVFTARRFGVLTNDITFYIFGCAAHMRMKIIPSHPRQETLIAMAGPAVNFFIVTIAIILSVMIQTLIEQTFLRFFLVSLAMIVKINIMIGLFNLIPLFPMDGGRILRGLLMEKMDGLKATYYTIRISKFLAVCMGIIGFVLGQYILLFIAYIMFFEGQKIWEFTSFYESLKGTAQNILDQVELISEIHWTSPSGPRIRLIAETIVDASSHIGLFPVLLRDGTYGVASTERLLLEQKRQPHLPVEHITARVSVVDADMSLQQVFDVLNESINPVVIVTKNGEYAGIITPESMAK</sequence>
<evidence type="ECO:0000256" key="4">
    <source>
        <dbReference type="ARBA" id="ARBA00022670"/>
    </source>
</evidence>